<evidence type="ECO:0000259" key="5">
    <source>
        <dbReference type="Pfam" id="PF17384"/>
    </source>
</evidence>
<dbReference type="EMBL" id="AYZL01000020">
    <property type="protein sequence ID" value="KRN03797.1"/>
    <property type="molecule type" value="Genomic_DNA"/>
</dbReference>
<dbReference type="Pfam" id="PF02576">
    <property type="entry name" value="RimP_N"/>
    <property type="match status" value="1"/>
</dbReference>
<evidence type="ECO:0000313" key="7">
    <source>
        <dbReference type="Proteomes" id="UP000051378"/>
    </source>
</evidence>
<name>A0A0R2DPS0_9LACO</name>
<dbReference type="SUPFAM" id="SSF74942">
    <property type="entry name" value="YhbC-like, C-terminal domain"/>
    <property type="match status" value="1"/>
</dbReference>
<comment type="subcellular location">
    <subcellularLocation>
        <location evidence="3">Cytoplasm</location>
    </subcellularLocation>
</comment>
<dbReference type="PANTHER" id="PTHR33867:SF1">
    <property type="entry name" value="RIBOSOME MATURATION FACTOR RIMP"/>
    <property type="match status" value="1"/>
</dbReference>
<dbReference type="PATRIC" id="fig|1423744.4.peg.934"/>
<comment type="function">
    <text evidence="3">Required for maturation of 30S ribosomal subunits.</text>
</comment>
<dbReference type="PANTHER" id="PTHR33867">
    <property type="entry name" value="RIBOSOME MATURATION FACTOR RIMP"/>
    <property type="match status" value="1"/>
</dbReference>
<feature type="domain" description="Ribosome maturation factor RimP N-terminal" evidence="4">
    <location>
        <begin position="11"/>
        <end position="85"/>
    </location>
</feature>
<dbReference type="Gene3D" id="2.30.30.180">
    <property type="entry name" value="Ribosome maturation factor RimP, C-terminal domain"/>
    <property type="match status" value="1"/>
</dbReference>
<evidence type="ECO:0000259" key="4">
    <source>
        <dbReference type="Pfam" id="PF02576"/>
    </source>
</evidence>
<accession>A0A0R2DPS0</accession>
<keyword evidence="1 3" id="KW-0963">Cytoplasm</keyword>
<dbReference type="InterPro" id="IPR036847">
    <property type="entry name" value="RimP_C_sf"/>
</dbReference>
<dbReference type="AlphaFoldDB" id="A0A0R2DPS0"/>
<dbReference type="HAMAP" id="MF_01077">
    <property type="entry name" value="RimP"/>
    <property type="match status" value="1"/>
</dbReference>
<dbReference type="GO" id="GO:0005829">
    <property type="term" value="C:cytosol"/>
    <property type="evidence" value="ECO:0007669"/>
    <property type="project" value="TreeGrafter"/>
</dbReference>
<feature type="domain" description="Ribosome maturation factor RimP C-terminal" evidence="5">
    <location>
        <begin position="88"/>
        <end position="157"/>
    </location>
</feature>
<evidence type="ECO:0000256" key="2">
    <source>
        <dbReference type="ARBA" id="ARBA00022517"/>
    </source>
</evidence>
<dbReference type="InterPro" id="IPR028989">
    <property type="entry name" value="RimP_N"/>
</dbReference>
<dbReference type="STRING" id="1423744.FC86_GL000909"/>
<evidence type="ECO:0000256" key="3">
    <source>
        <dbReference type="HAMAP-Rule" id="MF_01077"/>
    </source>
</evidence>
<dbReference type="NCBIfam" id="NF000928">
    <property type="entry name" value="PRK00092.1-2"/>
    <property type="match status" value="1"/>
</dbReference>
<dbReference type="InterPro" id="IPR035956">
    <property type="entry name" value="RimP_N_sf"/>
</dbReference>
<protein>
    <recommendedName>
        <fullName evidence="3">Ribosome maturation factor RimP</fullName>
    </recommendedName>
</protein>
<dbReference type="CDD" id="cd01734">
    <property type="entry name" value="YlxS_C"/>
    <property type="match status" value="1"/>
</dbReference>
<evidence type="ECO:0000256" key="1">
    <source>
        <dbReference type="ARBA" id="ARBA00022490"/>
    </source>
</evidence>
<dbReference type="Gene3D" id="3.30.300.70">
    <property type="entry name" value="RimP-like superfamily, N-terminal"/>
    <property type="match status" value="1"/>
</dbReference>
<reference evidence="6 7" key="1">
    <citation type="journal article" date="2015" name="Genome Announc.">
        <title>Expanding the biotechnology potential of lactobacilli through comparative genomics of 213 strains and associated genera.</title>
        <authorList>
            <person name="Sun Z."/>
            <person name="Harris H.M."/>
            <person name="McCann A."/>
            <person name="Guo C."/>
            <person name="Argimon S."/>
            <person name="Zhang W."/>
            <person name="Yang X."/>
            <person name="Jeffery I.B."/>
            <person name="Cooney J.C."/>
            <person name="Kagawa T.F."/>
            <person name="Liu W."/>
            <person name="Song Y."/>
            <person name="Salvetti E."/>
            <person name="Wrobel A."/>
            <person name="Rasinkangas P."/>
            <person name="Parkhill J."/>
            <person name="Rea M.C."/>
            <person name="O'Sullivan O."/>
            <person name="Ritari J."/>
            <person name="Douillard F.P."/>
            <person name="Paul Ross R."/>
            <person name="Yang R."/>
            <person name="Briner A.E."/>
            <person name="Felis G.E."/>
            <person name="de Vos W.M."/>
            <person name="Barrangou R."/>
            <person name="Klaenhammer T.R."/>
            <person name="Caufield P.W."/>
            <person name="Cui Y."/>
            <person name="Zhang H."/>
            <person name="O'Toole P.W."/>
        </authorList>
    </citation>
    <scope>NUCLEOTIDE SEQUENCE [LARGE SCALE GENOMIC DNA]</scope>
    <source>
        <strain evidence="6 7">DSM 23037</strain>
    </source>
</reference>
<evidence type="ECO:0000313" key="6">
    <source>
        <dbReference type="EMBL" id="KRN03797.1"/>
    </source>
</evidence>
<dbReference type="Proteomes" id="UP000051378">
    <property type="component" value="Unassembled WGS sequence"/>
</dbReference>
<dbReference type="FunFam" id="3.30.300.70:FF:000001">
    <property type="entry name" value="Ribosome maturation factor RimP"/>
    <property type="match status" value="1"/>
</dbReference>
<gene>
    <name evidence="3" type="primary">rimP</name>
    <name evidence="6" type="ORF">FC86_GL000909</name>
</gene>
<dbReference type="GO" id="GO:0000028">
    <property type="term" value="P:ribosomal small subunit assembly"/>
    <property type="evidence" value="ECO:0007669"/>
    <property type="project" value="TreeGrafter"/>
</dbReference>
<dbReference type="OrthoDB" id="9805006at2"/>
<dbReference type="SUPFAM" id="SSF75420">
    <property type="entry name" value="YhbC-like, N-terminal domain"/>
    <property type="match status" value="1"/>
</dbReference>
<sequence length="157" mass="18030">MAEITEIVESLVTPIVDEKGYELVDVEYIKEKSTRYLRIYVNKSGGIDIEEVAQVSEQLSEKLDELNPDPFPEPYMLEVSSPGVERPIKKEKDWESAIGEYINVSLYRAFEGEKVYEGFLISKDESFVTLEIKIKTQRKQLSIPTDIVAKARFAIEF</sequence>
<comment type="caution">
    <text evidence="6">The sequence shown here is derived from an EMBL/GenBank/DDBJ whole genome shotgun (WGS) entry which is preliminary data.</text>
</comment>
<keyword evidence="2 3" id="KW-0690">Ribosome biogenesis</keyword>
<organism evidence="6 7">
    <name type="scientific">Holzapfeliella floricola DSM 23037 = JCM 16512</name>
    <dbReference type="NCBI Taxonomy" id="1423744"/>
    <lineage>
        <taxon>Bacteria</taxon>
        <taxon>Bacillati</taxon>
        <taxon>Bacillota</taxon>
        <taxon>Bacilli</taxon>
        <taxon>Lactobacillales</taxon>
        <taxon>Lactobacillaceae</taxon>
        <taxon>Holzapfeliella</taxon>
    </lineage>
</organism>
<proteinExistence type="inferred from homology"/>
<dbReference type="Pfam" id="PF17384">
    <property type="entry name" value="DUF150_C"/>
    <property type="match status" value="1"/>
</dbReference>
<dbReference type="RefSeq" id="WP_056975110.1">
    <property type="nucleotide sequence ID" value="NZ_AYZL01000020.1"/>
</dbReference>
<dbReference type="GO" id="GO:0006412">
    <property type="term" value="P:translation"/>
    <property type="evidence" value="ECO:0007669"/>
    <property type="project" value="TreeGrafter"/>
</dbReference>
<keyword evidence="7" id="KW-1185">Reference proteome</keyword>
<comment type="similarity">
    <text evidence="3">Belongs to the RimP family.</text>
</comment>
<dbReference type="InterPro" id="IPR028998">
    <property type="entry name" value="RimP_C"/>
</dbReference>
<dbReference type="InterPro" id="IPR003728">
    <property type="entry name" value="Ribosome_maturation_RimP"/>
</dbReference>